<comment type="caution">
    <text evidence="1">The sequence shown here is derived from an EMBL/GenBank/DDBJ whole genome shotgun (WGS) entry which is preliminary data.</text>
</comment>
<accession>A0ABR2YDK4</accession>
<gene>
    <name evidence="1" type="ORF">WJX75_009318</name>
</gene>
<organism evidence="1 2">
    <name type="scientific">Coccomyxa subellipsoidea</name>
    <dbReference type="NCBI Taxonomy" id="248742"/>
    <lineage>
        <taxon>Eukaryota</taxon>
        <taxon>Viridiplantae</taxon>
        <taxon>Chlorophyta</taxon>
        <taxon>core chlorophytes</taxon>
        <taxon>Trebouxiophyceae</taxon>
        <taxon>Trebouxiophyceae incertae sedis</taxon>
        <taxon>Coccomyxaceae</taxon>
        <taxon>Coccomyxa</taxon>
    </lineage>
</organism>
<sequence>MDNGLAPAADMLKGCAVRRPECADKQIVHIRGCPVPQMAGNSHLLIVKDFKQHKRALQVASAFSETAKLAKQVRELEDVDAELEAYRQVLRTAIAFHRRRRALCRLASIREEE</sequence>
<reference evidence="1 2" key="1">
    <citation type="journal article" date="2024" name="Nat. Commun.">
        <title>Phylogenomics reveals the evolutionary origins of lichenization in chlorophyte algae.</title>
        <authorList>
            <person name="Puginier C."/>
            <person name="Libourel C."/>
            <person name="Otte J."/>
            <person name="Skaloud P."/>
            <person name="Haon M."/>
            <person name="Grisel S."/>
            <person name="Petersen M."/>
            <person name="Berrin J.G."/>
            <person name="Delaux P.M."/>
            <person name="Dal Grande F."/>
            <person name="Keller J."/>
        </authorList>
    </citation>
    <scope>NUCLEOTIDE SEQUENCE [LARGE SCALE GENOMIC DNA]</scope>
    <source>
        <strain evidence="1 2">SAG 216-7</strain>
    </source>
</reference>
<proteinExistence type="predicted"/>
<name>A0ABR2YDK4_9CHLO</name>
<evidence type="ECO:0000313" key="2">
    <source>
        <dbReference type="Proteomes" id="UP001491310"/>
    </source>
</evidence>
<dbReference type="Proteomes" id="UP001491310">
    <property type="component" value="Unassembled WGS sequence"/>
</dbReference>
<evidence type="ECO:0000313" key="1">
    <source>
        <dbReference type="EMBL" id="KAK9902871.1"/>
    </source>
</evidence>
<keyword evidence="2" id="KW-1185">Reference proteome</keyword>
<protein>
    <submittedName>
        <fullName evidence="1">Uncharacterized protein</fullName>
    </submittedName>
</protein>
<dbReference type="EMBL" id="JALJOT010000015">
    <property type="protein sequence ID" value="KAK9902871.1"/>
    <property type="molecule type" value="Genomic_DNA"/>
</dbReference>